<keyword evidence="2" id="KW-1185">Reference proteome</keyword>
<dbReference type="AlphaFoldDB" id="A0A841REE6"/>
<reference evidence="1 2" key="1">
    <citation type="submission" date="2020-08" db="EMBL/GenBank/DDBJ databases">
        <title>Genomic Encyclopedia of Type Strains, Phase IV (KMG-IV): sequencing the most valuable type-strain genomes for metagenomic binning, comparative biology and taxonomic classification.</title>
        <authorList>
            <person name="Goeker M."/>
        </authorList>
    </citation>
    <scope>NUCLEOTIDE SEQUENCE [LARGE SCALE GENOMIC DNA]</scope>
    <source>
        <strain evidence="1 2">DSM 2461</strain>
    </source>
</reference>
<evidence type="ECO:0000313" key="2">
    <source>
        <dbReference type="Proteomes" id="UP000587760"/>
    </source>
</evidence>
<dbReference type="EMBL" id="JACHGJ010000008">
    <property type="protein sequence ID" value="MBB6481986.1"/>
    <property type="molecule type" value="Genomic_DNA"/>
</dbReference>
<proteinExistence type="predicted"/>
<dbReference type="RefSeq" id="WP_184748215.1">
    <property type="nucleotide sequence ID" value="NZ_JACHGJ010000008.1"/>
</dbReference>
<protein>
    <submittedName>
        <fullName evidence="1">Uncharacterized protein</fullName>
    </submittedName>
</protein>
<dbReference type="Proteomes" id="UP000587760">
    <property type="component" value="Unassembled WGS sequence"/>
</dbReference>
<evidence type="ECO:0000313" key="1">
    <source>
        <dbReference type="EMBL" id="MBB6481986.1"/>
    </source>
</evidence>
<sequence length="280" mass="32486">MARVSEEAKRKYSEKIKVYKKKIDDQLQSEQQILQMLKSDDKGAGYKKLMLANETLNVVSYYLLMNELSLALLGIKNDAYINEGRKACFKALIYLEEVFSDYLDVPYSEYEDKLEEVSGFSDDDRFNLIRKIGFSIDAINTAFGEGSKWKWSFVDMNGRLAVVAKNCMDLKKMAAGMDPRVPGYQTRLKQLNLTRRLLQQSADDFRKKYELSTFRIDDFKRAIGFLASLKRLSIVLKRNSDVEALKKKIDIWKQKMDTDLKRMEDKQKRARLEAGPSEES</sequence>
<comment type="caution">
    <text evidence="1">The sequence shown here is derived from an EMBL/GenBank/DDBJ whole genome shotgun (WGS) entry which is preliminary data.</text>
</comment>
<organism evidence="1 2">
    <name type="scientific">Spirochaeta isovalerica</name>
    <dbReference type="NCBI Taxonomy" id="150"/>
    <lineage>
        <taxon>Bacteria</taxon>
        <taxon>Pseudomonadati</taxon>
        <taxon>Spirochaetota</taxon>
        <taxon>Spirochaetia</taxon>
        <taxon>Spirochaetales</taxon>
        <taxon>Spirochaetaceae</taxon>
        <taxon>Spirochaeta</taxon>
    </lineage>
</organism>
<name>A0A841REE6_9SPIO</name>
<accession>A0A841REE6</accession>
<gene>
    <name evidence="1" type="ORF">HNR50_003667</name>
</gene>